<keyword evidence="4" id="KW-0564">Palmitate</keyword>
<dbReference type="GO" id="GO:0009279">
    <property type="term" value="C:cell outer membrane"/>
    <property type="evidence" value="ECO:0007669"/>
    <property type="project" value="UniProtKB-SubCell"/>
</dbReference>
<feature type="signal peptide" evidence="5">
    <location>
        <begin position="1"/>
        <end position="20"/>
    </location>
</feature>
<dbReference type="RefSeq" id="WP_005433504.1">
    <property type="nucleotide sequence ID" value="NZ_JH815513.1"/>
</dbReference>
<keyword evidence="1 4" id="KW-0732">Signal</keyword>
<organism evidence="7 8">
    <name type="scientific">Sutterella wadsworthensis 2_1_59BFAA</name>
    <dbReference type="NCBI Taxonomy" id="742823"/>
    <lineage>
        <taxon>Bacteria</taxon>
        <taxon>Pseudomonadati</taxon>
        <taxon>Pseudomonadota</taxon>
        <taxon>Betaproteobacteria</taxon>
        <taxon>Burkholderiales</taxon>
        <taxon>Sutterellaceae</taxon>
        <taxon>Sutterella</taxon>
    </lineage>
</organism>
<reference evidence="7 8" key="1">
    <citation type="submission" date="2012-05" db="EMBL/GenBank/DDBJ databases">
        <title>The Genome Sequence of Sutterella wadsworthensis 2_1_59BFAA.</title>
        <authorList>
            <consortium name="The Broad Institute Genome Sequencing Platform"/>
            <person name="Earl A."/>
            <person name="Ward D."/>
            <person name="Feldgarden M."/>
            <person name="Gevers D."/>
            <person name="Daigneault M."/>
            <person name="Strauss J."/>
            <person name="Allen-Vercoe E."/>
            <person name="Walker B."/>
            <person name="Young S.K."/>
            <person name="Zeng Q."/>
            <person name="Gargeya S."/>
            <person name="Fitzgerald M."/>
            <person name="Haas B."/>
            <person name="Abouelleil A."/>
            <person name="Alvarado L."/>
            <person name="Arachchi H.M."/>
            <person name="Berlin A.M."/>
            <person name="Chapman S.B."/>
            <person name="Goldberg J."/>
            <person name="Griggs A."/>
            <person name="Gujja S."/>
            <person name="Hansen M."/>
            <person name="Howarth C."/>
            <person name="Imamovic A."/>
            <person name="Larimer J."/>
            <person name="McCowen C."/>
            <person name="Montmayeur A."/>
            <person name="Murphy C."/>
            <person name="Neiman D."/>
            <person name="Pearson M."/>
            <person name="Priest M."/>
            <person name="Roberts A."/>
            <person name="Saif S."/>
            <person name="Shea T."/>
            <person name="Sisk P."/>
            <person name="Sykes S."/>
            <person name="Wortman J."/>
            <person name="Nusbaum C."/>
            <person name="Birren B."/>
        </authorList>
    </citation>
    <scope>NUCLEOTIDE SEQUENCE [LARGE SCALE GENOMIC DNA]</scope>
    <source>
        <strain evidence="7 8">2_1_59BFAA</strain>
    </source>
</reference>
<sequence>MFAKKALLGAAAALTVLTLAGCSTPDSHEPADLQDFREMVSPKVSWTASVGESDGYLTPAVTDNAVYAAGGSSLYRLDRHTGDKVWEAEAGSRIVAGVGTDGMHQAVVTDRGEVEVYDAEGKFIWRATLSAETDVPPLVGQGLVVVKTSDTRITAFDIVTGERRWHYQGQAPALTLQAFNQMAWSPAGILAGQANGRLLALGLNGKPVFDAVIGQAAGITEVERLIDVVGRPWVDNQLMCAAAFQGNLVCMSSTNGQLVWNAKVDSVTGPVADARMVYVVDDQSYVHAYNRANGREAWVNRDLEYRTVSAPIRIGATVAVADYEGYVTMMNPANGEVVGRTRLDGAVRAPAAQFGYGAVFQTVEGEVAYVLQESLGE</sequence>
<gene>
    <name evidence="4" type="primary">bamB</name>
    <name evidence="7" type="ORF">HMPREF9465_00340</name>
</gene>
<dbReference type="PANTHER" id="PTHR34512">
    <property type="entry name" value="CELL SURFACE PROTEIN"/>
    <property type="match status" value="1"/>
</dbReference>
<name>K1JP92_9BURK</name>
<dbReference type="HOGENOM" id="CLU_027480_0_1_4"/>
<evidence type="ECO:0000313" key="7">
    <source>
        <dbReference type="EMBL" id="EKB32046.1"/>
    </source>
</evidence>
<feature type="chain" id="PRO_5009015901" description="Outer membrane protein assembly factor BamB" evidence="5">
    <location>
        <begin position="21"/>
        <end position="377"/>
    </location>
</feature>
<dbReference type="eggNOG" id="COG1520">
    <property type="taxonomic scope" value="Bacteria"/>
</dbReference>
<comment type="similarity">
    <text evidence="4">Belongs to the BamB family.</text>
</comment>
<dbReference type="SUPFAM" id="SSF50998">
    <property type="entry name" value="Quinoprotein alcohol dehydrogenase-like"/>
    <property type="match status" value="1"/>
</dbReference>
<evidence type="ECO:0000256" key="3">
    <source>
        <dbReference type="ARBA" id="ARBA00023237"/>
    </source>
</evidence>
<dbReference type="InterPro" id="IPR011047">
    <property type="entry name" value="Quinoprotein_ADH-like_sf"/>
</dbReference>
<dbReference type="STRING" id="742823.HMPREF9465_00340"/>
<dbReference type="SMART" id="SM00564">
    <property type="entry name" value="PQQ"/>
    <property type="match status" value="5"/>
</dbReference>
<evidence type="ECO:0000259" key="6">
    <source>
        <dbReference type="Pfam" id="PF13360"/>
    </source>
</evidence>
<evidence type="ECO:0000256" key="2">
    <source>
        <dbReference type="ARBA" id="ARBA00023136"/>
    </source>
</evidence>
<evidence type="ECO:0000256" key="5">
    <source>
        <dbReference type="SAM" id="SignalP"/>
    </source>
</evidence>
<keyword evidence="8" id="KW-1185">Reference proteome</keyword>
<dbReference type="Pfam" id="PF13360">
    <property type="entry name" value="PQQ_2"/>
    <property type="match status" value="1"/>
</dbReference>
<protein>
    <recommendedName>
        <fullName evidence="4">Outer membrane protein assembly factor BamB</fullName>
    </recommendedName>
</protein>
<dbReference type="InterPro" id="IPR002372">
    <property type="entry name" value="PQQ_rpt_dom"/>
</dbReference>
<accession>K1JP92</accession>
<dbReference type="Gene3D" id="2.130.10.10">
    <property type="entry name" value="YVTN repeat-like/Quinoprotein amine dehydrogenase"/>
    <property type="match status" value="1"/>
</dbReference>
<dbReference type="InterPro" id="IPR017687">
    <property type="entry name" value="BamB"/>
</dbReference>
<comment type="subunit">
    <text evidence="4">Part of the Bam complex.</text>
</comment>
<dbReference type="EMBL" id="ADMG01000010">
    <property type="protein sequence ID" value="EKB32046.1"/>
    <property type="molecule type" value="Genomic_DNA"/>
</dbReference>
<dbReference type="NCBIfam" id="TIGR03300">
    <property type="entry name" value="assembly_YfgL"/>
    <property type="match status" value="1"/>
</dbReference>
<evidence type="ECO:0000313" key="8">
    <source>
        <dbReference type="Proteomes" id="UP000005835"/>
    </source>
</evidence>
<dbReference type="PANTHER" id="PTHR34512:SF30">
    <property type="entry name" value="OUTER MEMBRANE PROTEIN ASSEMBLY FACTOR BAMB"/>
    <property type="match status" value="1"/>
</dbReference>
<dbReference type="AlphaFoldDB" id="K1JP92"/>
<comment type="subcellular location">
    <subcellularLocation>
        <location evidence="4">Cell outer membrane</location>
        <topology evidence="4">Lipid-anchor</topology>
    </subcellularLocation>
</comment>
<evidence type="ECO:0000256" key="4">
    <source>
        <dbReference type="HAMAP-Rule" id="MF_00923"/>
    </source>
</evidence>
<dbReference type="Proteomes" id="UP000005835">
    <property type="component" value="Unassembled WGS sequence"/>
</dbReference>
<keyword evidence="2 4" id="KW-0472">Membrane</keyword>
<dbReference type="GO" id="GO:0051205">
    <property type="term" value="P:protein insertion into membrane"/>
    <property type="evidence" value="ECO:0007669"/>
    <property type="project" value="UniProtKB-UniRule"/>
</dbReference>
<keyword evidence="3 4" id="KW-0998">Cell outer membrane</keyword>
<comment type="caution">
    <text evidence="7">The sequence shown here is derived from an EMBL/GenBank/DDBJ whole genome shotgun (WGS) entry which is preliminary data.</text>
</comment>
<proteinExistence type="inferred from homology"/>
<dbReference type="HAMAP" id="MF_00923">
    <property type="entry name" value="OM_assembly_BamB"/>
    <property type="match status" value="1"/>
</dbReference>
<dbReference type="InterPro" id="IPR015943">
    <property type="entry name" value="WD40/YVTN_repeat-like_dom_sf"/>
</dbReference>
<keyword evidence="4 7" id="KW-0449">Lipoprotein</keyword>
<dbReference type="OrthoDB" id="5173551at2"/>
<dbReference type="InterPro" id="IPR018391">
    <property type="entry name" value="PQQ_b-propeller_rpt"/>
</dbReference>
<dbReference type="PROSITE" id="PS51257">
    <property type="entry name" value="PROKAR_LIPOPROTEIN"/>
    <property type="match status" value="1"/>
</dbReference>
<comment type="function">
    <text evidence="4">Part of the outer membrane protein assembly complex, which is involved in assembly and insertion of beta-barrel proteins into the outer membrane.</text>
</comment>
<dbReference type="PATRIC" id="fig|742823.3.peg.337"/>
<feature type="domain" description="Pyrrolo-quinoline quinone repeat" evidence="6">
    <location>
        <begin position="72"/>
        <end position="299"/>
    </location>
</feature>
<dbReference type="GO" id="GO:0043165">
    <property type="term" value="P:Gram-negative-bacterium-type cell outer membrane assembly"/>
    <property type="evidence" value="ECO:0007669"/>
    <property type="project" value="UniProtKB-UniRule"/>
</dbReference>
<evidence type="ECO:0000256" key="1">
    <source>
        <dbReference type="ARBA" id="ARBA00022729"/>
    </source>
</evidence>